<evidence type="ECO:0000313" key="1">
    <source>
        <dbReference type="EMBL" id="EQD69780.1"/>
    </source>
</evidence>
<reference evidence="1" key="2">
    <citation type="journal article" date="2014" name="ISME J.">
        <title>Microbial stratification in low pH oxic and suboxic macroscopic growths along an acid mine drainage.</title>
        <authorList>
            <person name="Mendez-Garcia C."/>
            <person name="Mesa V."/>
            <person name="Sprenger R.R."/>
            <person name="Richter M."/>
            <person name="Diez M.S."/>
            <person name="Solano J."/>
            <person name="Bargiela R."/>
            <person name="Golyshina O.V."/>
            <person name="Manteca A."/>
            <person name="Ramos J.L."/>
            <person name="Gallego J.R."/>
            <person name="Llorente I."/>
            <person name="Martins Dos Santos V.A."/>
            <person name="Jensen O.N."/>
            <person name="Pelaez A.I."/>
            <person name="Sanchez J."/>
            <person name="Ferrer M."/>
        </authorList>
    </citation>
    <scope>NUCLEOTIDE SEQUENCE</scope>
</reference>
<dbReference type="PANTHER" id="PTHR30510:SF2">
    <property type="entry name" value="UPF0229 PROTEIN YEAH"/>
    <property type="match status" value="1"/>
</dbReference>
<dbReference type="PANTHER" id="PTHR30510">
    <property type="entry name" value="UPF0229 PROTEIN YEAH"/>
    <property type="match status" value="1"/>
</dbReference>
<accession>T1CLT6</accession>
<organism evidence="1">
    <name type="scientific">mine drainage metagenome</name>
    <dbReference type="NCBI Taxonomy" id="410659"/>
    <lineage>
        <taxon>unclassified sequences</taxon>
        <taxon>metagenomes</taxon>
        <taxon>ecological metagenomes</taxon>
    </lineage>
</organism>
<protein>
    <submittedName>
        <fullName evidence="1">Sporulation protein YhbH</fullName>
    </submittedName>
</protein>
<reference evidence="1" key="1">
    <citation type="submission" date="2013-08" db="EMBL/GenBank/DDBJ databases">
        <authorList>
            <person name="Mendez C."/>
            <person name="Richter M."/>
            <person name="Ferrer M."/>
            <person name="Sanchez J."/>
        </authorList>
    </citation>
    <scope>NUCLEOTIDE SEQUENCE</scope>
</reference>
<sequence>MVEEALVGTEGARRIVASIRSLRLARFRYAQEPPRAVAGAGGNGSGSESAGDGIGEAELETVHDEVARALSQRWRLPEGLSARVGTVEGPGERDLLLPRGQWARIDRRRSIRNSLARGAGAVLREEDLRFRNSDESERPTADCLVIAVRDASGSMGEEKKFLCRSFFHWLAAFIRGQYQSVGMSFICHHTEAQAVGEEEFFRRAESGGTKVSSAYRLALDVARTAAAQGTNVIALHFTDGNWS</sequence>
<dbReference type="AlphaFoldDB" id="T1CLT6"/>
<proteinExistence type="predicted"/>
<gene>
    <name evidence="1" type="ORF">B1A_06647</name>
</gene>
<dbReference type="EMBL" id="AUZX01004819">
    <property type="protein sequence ID" value="EQD69780.1"/>
    <property type="molecule type" value="Genomic_DNA"/>
</dbReference>
<name>T1CLT6_9ZZZZ</name>
<dbReference type="InterPro" id="IPR006698">
    <property type="entry name" value="UPF0229"/>
</dbReference>
<comment type="caution">
    <text evidence="1">The sequence shown here is derived from an EMBL/GenBank/DDBJ whole genome shotgun (WGS) entry which is preliminary data.</text>
</comment>
<dbReference type="Pfam" id="PF04285">
    <property type="entry name" value="DUF444"/>
    <property type="match status" value="1"/>
</dbReference>
<feature type="non-terminal residue" evidence="1">
    <location>
        <position position="243"/>
    </location>
</feature>